<dbReference type="Proteomes" id="UP000237000">
    <property type="component" value="Unassembled WGS sequence"/>
</dbReference>
<comment type="caution">
    <text evidence="1">The sequence shown here is derived from an EMBL/GenBank/DDBJ whole genome shotgun (WGS) entry which is preliminary data.</text>
</comment>
<dbReference type="PROSITE" id="PS51257">
    <property type="entry name" value="PROKAR_LIPOPROTEIN"/>
    <property type="match status" value="1"/>
</dbReference>
<evidence type="ECO:0000313" key="1">
    <source>
        <dbReference type="EMBL" id="PON75986.1"/>
    </source>
</evidence>
<organism evidence="1 2">
    <name type="scientific">Trema orientale</name>
    <name type="common">Charcoal tree</name>
    <name type="synonym">Celtis orientalis</name>
    <dbReference type="NCBI Taxonomy" id="63057"/>
    <lineage>
        <taxon>Eukaryota</taxon>
        <taxon>Viridiplantae</taxon>
        <taxon>Streptophyta</taxon>
        <taxon>Embryophyta</taxon>
        <taxon>Tracheophyta</taxon>
        <taxon>Spermatophyta</taxon>
        <taxon>Magnoliopsida</taxon>
        <taxon>eudicotyledons</taxon>
        <taxon>Gunneridae</taxon>
        <taxon>Pentapetalae</taxon>
        <taxon>rosids</taxon>
        <taxon>fabids</taxon>
        <taxon>Rosales</taxon>
        <taxon>Cannabaceae</taxon>
        <taxon>Trema</taxon>
    </lineage>
</organism>
<gene>
    <name evidence="1" type="ORF">TorRG33x02_243850</name>
</gene>
<dbReference type="AlphaFoldDB" id="A0A2P5DRR6"/>
<dbReference type="EMBL" id="JXTC01000253">
    <property type="protein sequence ID" value="PON75986.1"/>
    <property type="molecule type" value="Genomic_DNA"/>
</dbReference>
<name>A0A2P5DRR6_TREOI</name>
<dbReference type="OrthoDB" id="997868at2759"/>
<evidence type="ECO:0000313" key="2">
    <source>
        <dbReference type="Proteomes" id="UP000237000"/>
    </source>
</evidence>
<protein>
    <submittedName>
        <fullName evidence="1">Uncharacterized protein</fullName>
    </submittedName>
</protein>
<dbReference type="STRING" id="63057.A0A2P5DRR6"/>
<keyword evidence="2" id="KW-1185">Reference proteome</keyword>
<dbReference type="InParanoid" id="A0A2P5DRR6"/>
<sequence length="95" mass="10780">MCKTKLNGGLGFKSVVHFNQALVACEVDLAHFFKGRYFPQSEILLARPGHTPSLIWRSILWGRYLLLKGLQKKKIGSGSDICCFDHPWIPNKTCF</sequence>
<proteinExistence type="predicted"/>
<accession>A0A2P5DRR6</accession>
<reference evidence="2" key="1">
    <citation type="submission" date="2016-06" db="EMBL/GenBank/DDBJ databases">
        <title>Parallel loss of symbiosis genes in relatives of nitrogen-fixing non-legume Parasponia.</title>
        <authorList>
            <person name="Van Velzen R."/>
            <person name="Holmer R."/>
            <person name="Bu F."/>
            <person name="Rutten L."/>
            <person name="Van Zeijl A."/>
            <person name="Liu W."/>
            <person name="Santuari L."/>
            <person name="Cao Q."/>
            <person name="Sharma T."/>
            <person name="Shen D."/>
            <person name="Roswanjaya Y."/>
            <person name="Wardhani T."/>
            <person name="Kalhor M.S."/>
            <person name="Jansen J."/>
            <person name="Van den Hoogen J."/>
            <person name="Gungor B."/>
            <person name="Hartog M."/>
            <person name="Hontelez J."/>
            <person name="Verver J."/>
            <person name="Yang W.-C."/>
            <person name="Schijlen E."/>
            <person name="Repin R."/>
            <person name="Schilthuizen M."/>
            <person name="Schranz E."/>
            <person name="Heidstra R."/>
            <person name="Miyata K."/>
            <person name="Fedorova E."/>
            <person name="Kohlen W."/>
            <person name="Bisseling T."/>
            <person name="Smit S."/>
            <person name="Geurts R."/>
        </authorList>
    </citation>
    <scope>NUCLEOTIDE SEQUENCE [LARGE SCALE GENOMIC DNA]</scope>
    <source>
        <strain evidence="2">cv. RG33-2</strain>
    </source>
</reference>